<accession>A0A0F9ZUA7</accession>
<dbReference type="PANTHER" id="PTHR34504:SF2">
    <property type="entry name" value="UPF0150 PROTEIN SSL0259"/>
    <property type="match status" value="1"/>
</dbReference>
<proteinExistence type="predicted"/>
<feature type="domain" description="HicB-like antitoxin of toxin-antitoxin system" evidence="1">
    <location>
        <begin position="8"/>
        <end position="70"/>
    </location>
</feature>
<dbReference type="Proteomes" id="UP000033995">
    <property type="component" value="Unassembled WGS sequence"/>
</dbReference>
<comment type="caution">
    <text evidence="2">The sequence shown here is derived from an EMBL/GenBank/DDBJ whole genome shotgun (WGS) entry which is preliminary data.</text>
</comment>
<dbReference type="InterPro" id="IPR035069">
    <property type="entry name" value="TTHA1013/TTHA0281-like"/>
</dbReference>
<evidence type="ECO:0000313" key="3">
    <source>
        <dbReference type="Proteomes" id="UP000033995"/>
    </source>
</evidence>
<gene>
    <name evidence="2" type="ORF">UR38_C0002G0056</name>
</gene>
<dbReference type="InterPro" id="IPR031807">
    <property type="entry name" value="HicB-like"/>
</dbReference>
<reference evidence="2 3" key="1">
    <citation type="journal article" date="2015" name="Nature">
        <title>rRNA introns, odd ribosomes, and small enigmatic genomes across a large radiation of phyla.</title>
        <authorList>
            <person name="Brown C.T."/>
            <person name="Hug L.A."/>
            <person name="Thomas B.C."/>
            <person name="Sharon I."/>
            <person name="Castelle C.J."/>
            <person name="Singh A."/>
            <person name="Wilkins M.J."/>
            <person name="Williams K.H."/>
            <person name="Banfield J.F."/>
        </authorList>
    </citation>
    <scope>NUCLEOTIDE SEQUENCE [LARGE SCALE GENOMIC DNA]</scope>
</reference>
<dbReference type="InterPro" id="IPR051404">
    <property type="entry name" value="TA_system_antitoxin"/>
</dbReference>
<evidence type="ECO:0000313" key="2">
    <source>
        <dbReference type="EMBL" id="KKP47953.1"/>
    </source>
</evidence>
<dbReference type="Gene3D" id="3.30.160.250">
    <property type="match status" value="1"/>
</dbReference>
<dbReference type="EMBL" id="LBOZ01000002">
    <property type="protein sequence ID" value="KKP47953.1"/>
    <property type="molecule type" value="Genomic_DNA"/>
</dbReference>
<sequence length="88" mass="10040">MDTNILTYRIIIKRDGKYYHAYVPSLVGCHSQGKTIEEAKSNIREAITGYLKVLQSENQTITKDEGLESVETFDLSKIFTKNQSFSYA</sequence>
<evidence type="ECO:0000259" key="1">
    <source>
        <dbReference type="Pfam" id="PF15919"/>
    </source>
</evidence>
<organism evidence="2 3">
    <name type="scientific">Candidatus Woesebacteria bacterium GW2011_GWA2_33_28</name>
    <dbReference type="NCBI Taxonomy" id="1618561"/>
    <lineage>
        <taxon>Bacteria</taxon>
        <taxon>Candidatus Woeseibacteriota</taxon>
    </lineage>
</organism>
<dbReference type="PANTHER" id="PTHR34504">
    <property type="entry name" value="ANTITOXIN HICB"/>
    <property type="match status" value="1"/>
</dbReference>
<name>A0A0F9ZUA7_9BACT</name>
<dbReference type="SUPFAM" id="SSF143100">
    <property type="entry name" value="TTHA1013/TTHA0281-like"/>
    <property type="match status" value="1"/>
</dbReference>
<protein>
    <recommendedName>
        <fullName evidence="1">HicB-like antitoxin of toxin-antitoxin system domain-containing protein</fullName>
    </recommendedName>
</protein>
<dbReference type="AlphaFoldDB" id="A0A0F9ZUA7"/>
<dbReference type="Pfam" id="PF15919">
    <property type="entry name" value="HicB_lk_antitox"/>
    <property type="match status" value="1"/>
</dbReference>